<dbReference type="KEGG" id="sac:SACOL2027"/>
<name>A0A0H2X268_STAAC</name>
<protein>
    <submittedName>
        <fullName evidence="1">Uncharacterized protein</fullName>
    </submittedName>
</protein>
<accession>A0A0H2X268</accession>
<evidence type="ECO:0000313" key="1">
    <source>
        <dbReference type="EMBL" id="AAY21106.1"/>
    </source>
</evidence>
<dbReference type="RefSeq" id="WP_001790167.1">
    <property type="nucleotide sequence ID" value="NC_002951.2"/>
</dbReference>
<dbReference type="Proteomes" id="UP000000530">
    <property type="component" value="Chromosome"/>
</dbReference>
<dbReference type="HOGENOM" id="CLU_3367416_0_0_9"/>
<sequence length="35" mass="3915">MHCIAGFLILLTKLNMTRELKNDVTSLCIPIPITT</sequence>
<proteinExistence type="predicted"/>
<gene>
    <name evidence="1" type="ordered locus">SACOL2027</name>
</gene>
<evidence type="ECO:0000313" key="2">
    <source>
        <dbReference type="Proteomes" id="UP000000530"/>
    </source>
</evidence>
<dbReference type="EMBL" id="CP000046">
    <property type="protein sequence ID" value="AAY21106.1"/>
    <property type="molecule type" value="Genomic_DNA"/>
</dbReference>
<reference evidence="1 2" key="1">
    <citation type="journal article" date="2005" name="J. Bacteriol.">
        <title>Insights on evolution of virulence and resistance from the complete genome analysis of an early methicillin-resistant Staphylococcus aureus strain and a biofilm-producing methicillin-resistant Staphylococcus epidermidis strain.</title>
        <authorList>
            <person name="Gill S.R."/>
            <person name="Fouts D.E."/>
            <person name="Archer G.L."/>
            <person name="Mongodin E.F."/>
            <person name="Deboy R.T."/>
            <person name="Ravel J."/>
            <person name="Paulsen I.T."/>
            <person name="Kolonay J.F."/>
            <person name="Brinkac L."/>
            <person name="Beanan M."/>
            <person name="Dodson R.J."/>
            <person name="Daugherty S.C."/>
            <person name="Madupu R."/>
            <person name="Angiuoli S.V."/>
            <person name="Durkin A.S."/>
            <person name="Haft D.H."/>
            <person name="Vamathevan J."/>
            <person name="Khouri H."/>
            <person name="Utterback T."/>
            <person name="Lee C."/>
            <person name="Dimitrov G."/>
            <person name="Jiang L."/>
            <person name="Qin H."/>
            <person name="Weidman J."/>
            <person name="Tran K."/>
            <person name="Kang K."/>
            <person name="Hance I.R."/>
            <person name="Nelson K.E."/>
            <person name="Fraser C.M."/>
        </authorList>
    </citation>
    <scope>NUCLEOTIDE SEQUENCE [LARGE SCALE GENOMIC DNA]</scope>
    <source>
        <strain evidence="1 2">COL</strain>
    </source>
</reference>
<organism evidence="1 2">
    <name type="scientific">Staphylococcus aureus (strain COL)</name>
    <dbReference type="NCBI Taxonomy" id="93062"/>
    <lineage>
        <taxon>Bacteria</taxon>
        <taxon>Bacillati</taxon>
        <taxon>Bacillota</taxon>
        <taxon>Bacilli</taxon>
        <taxon>Bacillales</taxon>
        <taxon>Staphylococcaceae</taxon>
        <taxon>Staphylococcus</taxon>
    </lineage>
</organism>
<dbReference type="AlphaFoldDB" id="A0A0H2X268"/>